<gene>
    <name evidence="1" type="ORF">Amon02_001028300</name>
</gene>
<proteinExistence type="predicted"/>
<dbReference type="Proteomes" id="UP001165064">
    <property type="component" value="Unassembled WGS sequence"/>
</dbReference>
<evidence type="ECO:0000313" key="2">
    <source>
        <dbReference type="Proteomes" id="UP001165064"/>
    </source>
</evidence>
<name>A0ACB5U0G6_AMBMO</name>
<dbReference type="EMBL" id="BSXS01010176">
    <property type="protein sequence ID" value="GME97609.1"/>
    <property type="molecule type" value="Genomic_DNA"/>
</dbReference>
<accession>A0ACB5U0G6</accession>
<keyword evidence="2" id="KW-1185">Reference proteome</keyword>
<sequence>MNPKIQSPRHALQERLSNVNQTLIKTVLCLDWASNEQRLRQINKTWPHLPFQALPDGAHLFDEVFTNFTLVYDDATQTCPELPFEAPQKDATSDPSSGANSNRTSKSQESLDPNSEVVTLFGCACLRQLNSDQLTNETDLQDVKRSVVQKSIVLITRYPLTIQLKEKLSIITTTYFEQLDFEDKSIIEALYQNLSWVYNKDGYKVEDDDLYESLAIPKKDGFESNEKIIRESDFYTALNLKQIVLKLRKNLLILFKALLLEKRILIFSKDLNKLSNLQIGVEFYGTSIEHF</sequence>
<organism evidence="1 2">
    <name type="scientific">Ambrosiozyma monospora</name>
    <name type="common">Yeast</name>
    <name type="synonym">Endomycopsis monosporus</name>
    <dbReference type="NCBI Taxonomy" id="43982"/>
    <lineage>
        <taxon>Eukaryota</taxon>
        <taxon>Fungi</taxon>
        <taxon>Dikarya</taxon>
        <taxon>Ascomycota</taxon>
        <taxon>Saccharomycotina</taxon>
        <taxon>Pichiomycetes</taxon>
        <taxon>Pichiales</taxon>
        <taxon>Pichiaceae</taxon>
        <taxon>Ambrosiozyma</taxon>
    </lineage>
</organism>
<evidence type="ECO:0000313" key="1">
    <source>
        <dbReference type="EMBL" id="GME97609.1"/>
    </source>
</evidence>
<comment type="caution">
    <text evidence="1">The sequence shown here is derived from an EMBL/GenBank/DDBJ whole genome shotgun (WGS) entry which is preliminary data.</text>
</comment>
<reference evidence="1" key="1">
    <citation type="submission" date="2023-04" db="EMBL/GenBank/DDBJ databases">
        <title>Ambrosiozyma monospora NBRC 10751.</title>
        <authorList>
            <person name="Ichikawa N."/>
            <person name="Sato H."/>
            <person name="Tonouchi N."/>
        </authorList>
    </citation>
    <scope>NUCLEOTIDE SEQUENCE</scope>
    <source>
        <strain evidence="1">NBRC 10751</strain>
    </source>
</reference>
<protein>
    <submittedName>
        <fullName evidence="1">Unnamed protein product</fullName>
    </submittedName>
</protein>